<name>A0A0P7BYG5_9BACT</name>
<protein>
    <recommendedName>
        <fullName evidence="1">DinB-like domain-containing protein</fullName>
    </recommendedName>
</protein>
<dbReference type="Pfam" id="PF12867">
    <property type="entry name" value="DinB_2"/>
    <property type="match status" value="1"/>
</dbReference>
<dbReference type="OrthoDB" id="9796039at2"/>
<gene>
    <name evidence="2" type="ORF">AFM12_02765</name>
</gene>
<dbReference type="EMBL" id="LGTQ01000005">
    <property type="protein sequence ID" value="KPM49542.1"/>
    <property type="molecule type" value="Genomic_DNA"/>
</dbReference>
<accession>A0A0P7BYG5</accession>
<dbReference type="Gene3D" id="1.20.120.450">
    <property type="entry name" value="dinb family like domain"/>
    <property type="match status" value="1"/>
</dbReference>
<proteinExistence type="predicted"/>
<reference evidence="2 3" key="1">
    <citation type="submission" date="2015-07" db="EMBL/GenBank/DDBJ databases">
        <title>The draft genome sequence of Leadbetterella sp. JN14-9.</title>
        <authorList>
            <person name="Liu Y."/>
            <person name="Du J."/>
            <person name="Shao Z."/>
        </authorList>
    </citation>
    <scope>NUCLEOTIDE SEQUENCE [LARGE SCALE GENOMIC DNA]</scope>
    <source>
        <strain evidence="2 3">JN14-9</strain>
    </source>
</reference>
<dbReference type="RefSeq" id="WP_055143744.1">
    <property type="nucleotide sequence ID" value="NZ_JXSZ01000005.1"/>
</dbReference>
<dbReference type="SUPFAM" id="SSF109854">
    <property type="entry name" value="DinB/YfiT-like putative metalloenzymes"/>
    <property type="match status" value="1"/>
</dbReference>
<evidence type="ECO:0000313" key="2">
    <source>
        <dbReference type="EMBL" id="KPM49542.1"/>
    </source>
</evidence>
<dbReference type="InterPro" id="IPR024775">
    <property type="entry name" value="DinB-like"/>
</dbReference>
<organism evidence="2 3">
    <name type="scientific">Jiulongibacter sediminis</name>
    <dbReference type="NCBI Taxonomy" id="1605367"/>
    <lineage>
        <taxon>Bacteria</taxon>
        <taxon>Pseudomonadati</taxon>
        <taxon>Bacteroidota</taxon>
        <taxon>Cytophagia</taxon>
        <taxon>Cytophagales</taxon>
        <taxon>Leadbetterellaceae</taxon>
        <taxon>Jiulongibacter</taxon>
    </lineage>
</organism>
<dbReference type="NCBIfam" id="NF009807">
    <property type="entry name" value="PRK13291.1"/>
    <property type="match status" value="1"/>
</dbReference>
<evidence type="ECO:0000313" key="3">
    <source>
        <dbReference type="Proteomes" id="UP000050454"/>
    </source>
</evidence>
<dbReference type="PATRIC" id="fig|1605367.3.peg.1896"/>
<comment type="caution">
    <text evidence="2">The sequence shown here is derived from an EMBL/GenBank/DDBJ whole genome shotgun (WGS) entry which is preliminary data.</text>
</comment>
<feature type="domain" description="DinB-like" evidence="1">
    <location>
        <begin position="34"/>
        <end position="165"/>
    </location>
</feature>
<evidence type="ECO:0000259" key="1">
    <source>
        <dbReference type="Pfam" id="PF12867"/>
    </source>
</evidence>
<dbReference type="AlphaFoldDB" id="A0A0P7BYG5"/>
<dbReference type="InterPro" id="IPR034660">
    <property type="entry name" value="DinB/YfiT-like"/>
</dbReference>
<dbReference type="Proteomes" id="UP000050454">
    <property type="component" value="Unassembled WGS sequence"/>
</dbReference>
<dbReference type="STRING" id="1605367.AFM12_02765"/>
<keyword evidence="3" id="KW-1185">Reference proteome</keyword>
<sequence length="172" mass="20073">MKELQYPIGNFKAQDSYTRAELDEFLQNLGDFPKELATVTSDISEEQLSTAYRPGGWTARQVIHHVADSHMNMLVRLKWTQTEETPHIKAYFEDRWAKEADYQLPIDVSVNMIKSIHAKVVALLSSYTDDELNKQYFHPESKKLWNIKTVMALYAWHGQHHLAHIKICKGEW</sequence>